<dbReference type="PANTHER" id="PTHR11783">
    <property type="entry name" value="SULFOTRANSFERASE SULT"/>
    <property type="match status" value="1"/>
</dbReference>
<proteinExistence type="inferred from homology"/>
<evidence type="ECO:0000256" key="2">
    <source>
        <dbReference type="ARBA" id="ARBA00022679"/>
    </source>
</evidence>
<dbReference type="InterPro" id="IPR027417">
    <property type="entry name" value="P-loop_NTPase"/>
</dbReference>
<keyword evidence="2" id="KW-0808">Transferase</keyword>
<dbReference type="Gene3D" id="3.40.50.300">
    <property type="entry name" value="P-loop containing nucleotide triphosphate hydrolases"/>
    <property type="match status" value="1"/>
</dbReference>
<evidence type="ECO:0000313" key="5">
    <source>
        <dbReference type="Proteomes" id="UP001235939"/>
    </source>
</evidence>
<organism evidence="4 5">
    <name type="scientific">Cordylochernes scorpioides</name>
    <dbReference type="NCBI Taxonomy" id="51811"/>
    <lineage>
        <taxon>Eukaryota</taxon>
        <taxon>Metazoa</taxon>
        <taxon>Ecdysozoa</taxon>
        <taxon>Arthropoda</taxon>
        <taxon>Chelicerata</taxon>
        <taxon>Arachnida</taxon>
        <taxon>Pseudoscorpiones</taxon>
        <taxon>Cheliferoidea</taxon>
        <taxon>Chernetidae</taxon>
        <taxon>Cordylochernes</taxon>
    </lineage>
</organism>
<dbReference type="Pfam" id="PF00685">
    <property type="entry name" value="Sulfotransfer_1"/>
    <property type="match status" value="1"/>
</dbReference>
<dbReference type="SUPFAM" id="SSF52540">
    <property type="entry name" value="P-loop containing nucleoside triphosphate hydrolases"/>
    <property type="match status" value="1"/>
</dbReference>
<sequence>MTYRNDDIFVGHSQNVNIVFLILNKGKPLDSVHEFWARTPYLELCGADAIEKMPRPGAIKSIFHLTKLLFDKLNSINVEILFLYFPILNISQMSQLHQNYYQMGKSPNYLNVDGITVCGAFSEDAVRSAINYKPRDDDSFVVTFPKCGTIWMQNIVFHILNKGKPFESVHEFWARTPFLELCGADAIEKMPRPGAIKIHFPFDKAPYSPSSKYIYVARNPKDTCVSFYHHTSKLKVYEFDGSFDEFFELFFNGRCDYGDYFDHILSWYEHRNDPNVLFLTYEGLKTDTRNSILKVAKFLGEEYENMIINDPEILENVLKYSSIEEMKNVKNKQTKEAPPIDILPSGVKHLKNYVKERGLTNLSNFELVRKGIVGDWKNYFNEEQAKKLDDKTREKLAGTDLLKFWKKLGILE</sequence>
<evidence type="ECO:0000259" key="3">
    <source>
        <dbReference type="Pfam" id="PF00685"/>
    </source>
</evidence>
<feature type="domain" description="Sulfotransferase" evidence="3">
    <location>
        <begin position="136"/>
        <end position="399"/>
    </location>
</feature>
<name>A0ABY6LKK6_9ARAC</name>
<accession>A0ABY6LKK6</accession>
<protein>
    <recommendedName>
        <fullName evidence="3">Sulfotransferase domain-containing protein</fullName>
    </recommendedName>
</protein>
<dbReference type="EMBL" id="CP092882">
    <property type="protein sequence ID" value="UYV81139.1"/>
    <property type="molecule type" value="Genomic_DNA"/>
</dbReference>
<evidence type="ECO:0000256" key="1">
    <source>
        <dbReference type="ARBA" id="ARBA00005771"/>
    </source>
</evidence>
<keyword evidence="5" id="KW-1185">Reference proteome</keyword>
<reference evidence="4 5" key="1">
    <citation type="submission" date="2022-01" db="EMBL/GenBank/DDBJ databases">
        <title>A chromosomal length assembly of Cordylochernes scorpioides.</title>
        <authorList>
            <person name="Zeh D."/>
            <person name="Zeh J."/>
        </authorList>
    </citation>
    <scope>NUCLEOTIDE SEQUENCE [LARGE SCALE GENOMIC DNA]</scope>
    <source>
        <strain evidence="4">IN4F17</strain>
        <tissue evidence="4">Whole Body</tissue>
    </source>
</reference>
<gene>
    <name evidence="4" type="ORF">LAZ67_20000140</name>
</gene>
<dbReference type="Proteomes" id="UP001235939">
    <property type="component" value="Chromosome 20"/>
</dbReference>
<comment type="similarity">
    <text evidence="1">Belongs to the sulfotransferase 1 family.</text>
</comment>
<evidence type="ECO:0000313" key="4">
    <source>
        <dbReference type="EMBL" id="UYV81139.1"/>
    </source>
</evidence>
<dbReference type="InterPro" id="IPR000863">
    <property type="entry name" value="Sulfotransferase_dom"/>
</dbReference>